<reference evidence="1 2" key="1">
    <citation type="journal article" date="2018" name="BMC Genomics">
        <title>Comparative genome analyses reveal sequence features reflecting distinct modes of host-adaptation between dicot and monocot powdery mildew.</title>
        <authorList>
            <person name="Wu Y."/>
            <person name="Ma X."/>
            <person name="Pan Z."/>
            <person name="Kale S.D."/>
            <person name="Song Y."/>
            <person name="King H."/>
            <person name="Zhang Q."/>
            <person name="Presley C."/>
            <person name="Deng X."/>
            <person name="Wei C.I."/>
            <person name="Xiao S."/>
        </authorList>
    </citation>
    <scope>NUCLEOTIDE SEQUENCE [LARGE SCALE GENOMIC DNA]</scope>
    <source>
        <strain evidence="1">UCSC1</strain>
    </source>
</reference>
<gene>
    <name evidence="1" type="ORF">GcC1_114015</name>
</gene>
<keyword evidence="1" id="KW-0808">Transferase</keyword>
<name>A0A420I8C3_9PEZI</name>
<accession>A0A420I8C3</accession>
<dbReference type="AlphaFoldDB" id="A0A420I8C3"/>
<comment type="caution">
    <text evidence="1">The sequence shown here is derived from an EMBL/GenBank/DDBJ whole genome shotgun (WGS) entry which is preliminary data.</text>
</comment>
<dbReference type="Proteomes" id="UP000285405">
    <property type="component" value="Unassembled WGS sequence"/>
</dbReference>
<protein>
    <submittedName>
        <fullName evidence="1">Putative glycosyl transferase</fullName>
    </submittedName>
</protein>
<evidence type="ECO:0000313" key="1">
    <source>
        <dbReference type="EMBL" id="RKF65929.1"/>
    </source>
</evidence>
<sequence>MSTTKQQNSEDLEPIVWSSNKANTASVFDIKGYISDPLKLYKEEDLLISDLFEMWKIQFENWGVSTTWKVKTAHFKLLREFLRSRNIFIPKLGLYIGQQLSKSLNKSWKQMPDVEMIYRPVECQKGTDFYQRPISVTREKGKEDIKQSNMSHAWTNLVKLYSDDDKYAGGFNESLKLKMRIFNENCELACISPEDRDKAVRIMLKGSALSHYYTICKENEPQPSLNAICESLKIHFEGSEQKSTTLVKWNSISLFEIIELQQDKEDVEKAFRTLVTDLKNLQPMLYNELQNDIYLQDKILTSCRVHPACTMACSQPAN</sequence>
<dbReference type="GO" id="GO:0016740">
    <property type="term" value="F:transferase activity"/>
    <property type="evidence" value="ECO:0007669"/>
    <property type="project" value="UniProtKB-KW"/>
</dbReference>
<feature type="non-terminal residue" evidence="1">
    <location>
        <position position="318"/>
    </location>
</feature>
<proteinExistence type="predicted"/>
<dbReference type="OrthoDB" id="3595921at2759"/>
<dbReference type="EMBL" id="MCBR01011429">
    <property type="protein sequence ID" value="RKF65929.1"/>
    <property type="molecule type" value="Genomic_DNA"/>
</dbReference>
<evidence type="ECO:0000313" key="2">
    <source>
        <dbReference type="Proteomes" id="UP000285405"/>
    </source>
</evidence>
<organism evidence="1 2">
    <name type="scientific">Golovinomyces cichoracearum</name>
    <dbReference type="NCBI Taxonomy" id="62708"/>
    <lineage>
        <taxon>Eukaryota</taxon>
        <taxon>Fungi</taxon>
        <taxon>Dikarya</taxon>
        <taxon>Ascomycota</taxon>
        <taxon>Pezizomycotina</taxon>
        <taxon>Leotiomycetes</taxon>
        <taxon>Erysiphales</taxon>
        <taxon>Erysiphaceae</taxon>
        <taxon>Golovinomyces</taxon>
    </lineage>
</organism>